<dbReference type="GO" id="GO:0044718">
    <property type="term" value="P:siderophore transmembrane transport"/>
    <property type="evidence" value="ECO:0007669"/>
    <property type="project" value="TreeGrafter"/>
</dbReference>
<dbReference type="GO" id="GO:0009279">
    <property type="term" value="C:cell outer membrane"/>
    <property type="evidence" value="ECO:0007669"/>
    <property type="project" value="UniProtKB-SubCell"/>
</dbReference>
<protein>
    <recommendedName>
        <fullName evidence="8">TonB-dependent transporter Oar-like beta-barrel domain-containing protein</fullName>
    </recommendedName>
</protein>
<evidence type="ECO:0000256" key="1">
    <source>
        <dbReference type="ARBA" id="ARBA00004571"/>
    </source>
</evidence>
<keyword evidence="4" id="KW-0812">Transmembrane</keyword>
<dbReference type="RefSeq" id="WP_021696818.1">
    <property type="nucleotide sequence ID" value="NZ_BATC01000011.1"/>
</dbReference>
<dbReference type="InterPro" id="IPR036942">
    <property type="entry name" value="Beta-barrel_TonB_sf"/>
</dbReference>
<organism evidence="9 10">
    <name type="scientific">Brevundimonas abyssalis TAR-001</name>
    <dbReference type="NCBI Taxonomy" id="1391729"/>
    <lineage>
        <taxon>Bacteria</taxon>
        <taxon>Pseudomonadati</taxon>
        <taxon>Pseudomonadota</taxon>
        <taxon>Alphaproteobacteria</taxon>
        <taxon>Caulobacterales</taxon>
        <taxon>Caulobacteraceae</taxon>
        <taxon>Brevundimonas</taxon>
    </lineage>
</organism>
<dbReference type="AlphaFoldDB" id="A0A8E0NB88"/>
<name>A0A8E0NB88_9CAUL</name>
<evidence type="ECO:0000313" key="9">
    <source>
        <dbReference type="EMBL" id="GAD58722.1"/>
    </source>
</evidence>
<evidence type="ECO:0000256" key="3">
    <source>
        <dbReference type="ARBA" id="ARBA00022452"/>
    </source>
</evidence>
<dbReference type="EMBL" id="BATC01000011">
    <property type="protein sequence ID" value="GAD58722.1"/>
    <property type="molecule type" value="Genomic_DNA"/>
</dbReference>
<reference evidence="10" key="1">
    <citation type="journal article" date="2013" name="Genome Announc.">
        <title>Draft Genome Sequence of the Dimorphic Prosthecate Bacterium Brevundimonas abyssalis TAR-001T.</title>
        <authorList>
            <person name="Tsubouchi T."/>
            <person name="Nishi S."/>
            <person name="Usui K."/>
            <person name="Shimane Y."/>
            <person name="Takaki Y."/>
            <person name="Maruyama T."/>
            <person name="Hatada Y."/>
        </authorList>
    </citation>
    <scope>NUCLEOTIDE SEQUENCE [LARGE SCALE GENOMIC DNA]</scope>
    <source>
        <strain evidence="10">TAR-001</strain>
    </source>
</reference>
<gene>
    <name evidence="9" type="ORF">MBEBAB_0972</name>
</gene>
<accession>A0A8E0NB88</accession>
<dbReference type="PANTHER" id="PTHR30069">
    <property type="entry name" value="TONB-DEPENDENT OUTER MEMBRANE RECEPTOR"/>
    <property type="match status" value="1"/>
</dbReference>
<evidence type="ECO:0000256" key="5">
    <source>
        <dbReference type="ARBA" id="ARBA00023136"/>
    </source>
</evidence>
<evidence type="ECO:0000256" key="2">
    <source>
        <dbReference type="ARBA" id="ARBA00022448"/>
    </source>
</evidence>
<keyword evidence="3" id="KW-1134">Transmembrane beta strand</keyword>
<dbReference type="InterPro" id="IPR057601">
    <property type="entry name" value="Oar-like_b-barrel"/>
</dbReference>
<feature type="domain" description="TonB-dependent transporter Oar-like beta-barrel" evidence="8">
    <location>
        <begin position="345"/>
        <end position="901"/>
    </location>
</feature>
<sequence length="993" mass="110735">MIRNTRRHRSLMGASAAAIATSLLLAGGAMAQTATSTIRGNVSDQGQAEAGAQIVARDSASGYVSRATANASGNYVLSGLRPGSYEVTVTTADGQSTTETVSIGVGQTGTLDVDVASAAPGVTDVAEVVIVARQLADTRTSEVATNVSRTQIDTLPQISRNFLNFAALAPGVRVTEGETERTITAGGQPASAINVFIDGQNQKSTIVDGGVAGQDDSRGNPFPQGAVQEFRVVSQNFKAEYEQAGSAIITAVTRSGSNAFEGEVFATYQNEEWIQQDYFSELRGADQPELTREQYGFVLSGPIIEDTLHFLASYERKDETRSAQTFLTRPEYEPLFTDQLGNFATPFEQDLFFGKLSWQVNDRNRIELTGTWREESDIRDVGGQNGPERATQINGETRSIVLRHQYQGDNFLNEMALDYFNYTYNPTALNFDTYGAEYAVFRDNDVNTPGFQFNVFNREATVFTLGGRSDNQNIEQESITFRNDLTFTNIEWNGEHTIKLGFKYSDQSYFVNKEFGRNPQFWFDVDGRPEINGSTEIPVRVSLGTAVAPADISNAVIGLYIQDDWRITDRLELNLGLRWDYEDNAVNNDYTTPQNIRGMLAAMEALPGYSFPEYFNPDDYVTDGDRDAFTDAFQPRIGFSYDVFGDQSTVIFGGAGRYYDRIGFNFPFDERFKPTQFIREVFFSADGSRPGTVAWDPAYLTPEGLDPLLAATPGAGEVFLIRNDAPPPRTDQFNLGVRQQWNDWQLSATLAYAFTDNEFSWYIGNPATDGNRFGGPTPASVGFTEFRNLIFISNHDREREYAALHLQADKPYNRADGWGFQINYTLSEATQNGSRDQGLGNFDFDYNWIDTTPTFYSPTDERHRITASGLVDLPWNFQLSGFLTLGSGRPYTIFNCPDAPAGGPNICWNEGRPEKFSFIIPDAWAYRQLDLRLTKNFDLFDGHQAQIYVDAINVFGFRNYSGFNQDFNSAEYGRPNNVSLPTRSFQVGMRYRW</sequence>
<comment type="caution">
    <text evidence="9">The sequence shown here is derived from an EMBL/GenBank/DDBJ whole genome shotgun (WGS) entry which is preliminary data.</text>
</comment>
<dbReference type="GO" id="GO:0030246">
    <property type="term" value="F:carbohydrate binding"/>
    <property type="evidence" value="ECO:0007669"/>
    <property type="project" value="InterPro"/>
</dbReference>
<dbReference type="Gene3D" id="2.40.170.20">
    <property type="entry name" value="TonB-dependent receptor, beta-barrel domain"/>
    <property type="match status" value="1"/>
</dbReference>
<feature type="signal peptide" evidence="7">
    <location>
        <begin position="1"/>
        <end position="31"/>
    </location>
</feature>
<keyword evidence="2" id="KW-0813">Transport</keyword>
<keyword evidence="10" id="KW-1185">Reference proteome</keyword>
<comment type="subcellular location">
    <subcellularLocation>
        <location evidence="1">Cell outer membrane</location>
        <topology evidence="1">Multi-pass membrane protein</topology>
    </subcellularLocation>
</comment>
<evidence type="ECO:0000256" key="4">
    <source>
        <dbReference type="ARBA" id="ARBA00022692"/>
    </source>
</evidence>
<evidence type="ECO:0000256" key="6">
    <source>
        <dbReference type="ARBA" id="ARBA00023237"/>
    </source>
</evidence>
<dbReference type="Pfam" id="PF13620">
    <property type="entry name" value="CarboxypepD_reg"/>
    <property type="match status" value="1"/>
</dbReference>
<keyword evidence="5" id="KW-0472">Membrane</keyword>
<dbReference type="Gene3D" id="2.60.40.1120">
    <property type="entry name" value="Carboxypeptidase-like, regulatory domain"/>
    <property type="match status" value="1"/>
</dbReference>
<dbReference type="GO" id="GO:0015344">
    <property type="term" value="F:siderophore uptake transmembrane transporter activity"/>
    <property type="evidence" value="ECO:0007669"/>
    <property type="project" value="TreeGrafter"/>
</dbReference>
<dbReference type="Proteomes" id="UP000016569">
    <property type="component" value="Unassembled WGS sequence"/>
</dbReference>
<feature type="chain" id="PRO_5033984073" description="TonB-dependent transporter Oar-like beta-barrel domain-containing protein" evidence="7">
    <location>
        <begin position="32"/>
        <end position="993"/>
    </location>
</feature>
<proteinExistence type="predicted"/>
<dbReference type="OrthoDB" id="9768147at2"/>
<evidence type="ECO:0000256" key="7">
    <source>
        <dbReference type="SAM" id="SignalP"/>
    </source>
</evidence>
<evidence type="ECO:0000313" key="10">
    <source>
        <dbReference type="Proteomes" id="UP000016569"/>
    </source>
</evidence>
<feature type="domain" description="TonB-dependent transporter Oar-like beta-barrel" evidence="8">
    <location>
        <begin position="252"/>
        <end position="330"/>
    </location>
</feature>
<evidence type="ECO:0000259" key="8">
    <source>
        <dbReference type="Pfam" id="PF25183"/>
    </source>
</evidence>
<dbReference type="PANTHER" id="PTHR30069:SF46">
    <property type="entry name" value="OAR PROTEIN"/>
    <property type="match status" value="1"/>
</dbReference>
<dbReference type="SUPFAM" id="SSF49452">
    <property type="entry name" value="Starch-binding domain-like"/>
    <property type="match status" value="1"/>
</dbReference>
<keyword evidence="6" id="KW-0998">Cell outer membrane</keyword>
<dbReference type="Pfam" id="PF25183">
    <property type="entry name" value="OMP_b-brl_4"/>
    <property type="match status" value="2"/>
</dbReference>
<dbReference type="InterPro" id="IPR013784">
    <property type="entry name" value="Carb-bd-like_fold"/>
</dbReference>
<dbReference type="InterPro" id="IPR039426">
    <property type="entry name" value="TonB-dep_rcpt-like"/>
</dbReference>
<dbReference type="SUPFAM" id="SSF56935">
    <property type="entry name" value="Porins"/>
    <property type="match status" value="1"/>
</dbReference>
<keyword evidence="7" id="KW-0732">Signal</keyword>